<name>A0AAX4HQQ1_9BACT</name>
<sequence length="100" mass="11311">MSAKAGPILALSVNMKTVIIVSKCLRVTKFNSEASWYEFHFKGAYAGERVKKVMLQGSNQPPLKAGEEYLIYVRLLSCVEGVLRGEILKFRPLDECWDRS</sequence>
<dbReference type="AlphaFoldDB" id="A0AAX4HQQ1"/>
<proteinExistence type="predicted"/>
<protein>
    <submittedName>
        <fullName evidence="1">Uncharacterized protein</fullName>
    </submittedName>
</protein>
<evidence type="ECO:0000313" key="1">
    <source>
        <dbReference type="EMBL" id="WPU65561.1"/>
    </source>
</evidence>
<gene>
    <name evidence="1" type="ORF">SOO65_02250</name>
</gene>
<keyword evidence="2" id="KW-1185">Reference proteome</keyword>
<reference evidence="1 2" key="1">
    <citation type="submission" date="2023-11" db="EMBL/GenBank/DDBJ databases">
        <title>Peredibacter starrii A3.12.</title>
        <authorList>
            <person name="Mitchell R.J."/>
        </authorList>
    </citation>
    <scope>NUCLEOTIDE SEQUENCE [LARGE SCALE GENOMIC DNA]</scope>
    <source>
        <strain evidence="1 2">A3.12</strain>
    </source>
</reference>
<organism evidence="1 2">
    <name type="scientific">Peredibacter starrii</name>
    <dbReference type="NCBI Taxonomy" id="28202"/>
    <lineage>
        <taxon>Bacteria</taxon>
        <taxon>Pseudomonadati</taxon>
        <taxon>Bdellovibrionota</taxon>
        <taxon>Bacteriovoracia</taxon>
        <taxon>Bacteriovoracales</taxon>
        <taxon>Bacteriovoracaceae</taxon>
        <taxon>Peredibacter</taxon>
    </lineage>
</organism>
<dbReference type="RefSeq" id="WP_321396271.1">
    <property type="nucleotide sequence ID" value="NZ_CP139487.1"/>
</dbReference>
<dbReference type="Proteomes" id="UP001324634">
    <property type="component" value="Chromosome"/>
</dbReference>
<evidence type="ECO:0000313" key="2">
    <source>
        <dbReference type="Proteomes" id="UP001324634"/>
    </source>
</evidence>
<dbReference type="KEGG" id="psti:SOO65_02250"/>
<accession>A0AAX4HQQ1</accession>
<dbReference type="EMBL" id="CP139487">
    <property type="protein sequence ID" value="WPU65561.1"/>
    <property type="molecule type" value="Genomic_DNA"/>
</dbReference>